<dbReference type="PROSITE" id="PS51387">
    <property type="entry name" value="FAD_PCMH"/>
    <property type="match status" value="1"/>
</dbReference>
<keyword evidence="15" id="KW-1185">Reference proteome</keyword>
<dbReference type="InterPro" id="IPR016166">
    <property type="entry name" value="FAD-bd_PCMH"/>
</dbReference>
<evidence type="ECO:0000313" key="16">
    <source>
        <dbReference type="Proteomes" id="UP000225433"/>
    </source>
</evidence>
<feature type="binding site" evidence="11">
    <location>
        <position position="257"/>
    </location>
    <ligand>
        <name>FAD</name>
        <dbReference type="ChEBI" id="CHEBI:57692"/>
    </ligand>
</feature>
<sequence length="584" mass="66168">MNDVKSPQNQQLIAILTNIVGASHIFTDPRKTERYRKGFRSGQGDALAVISPGSLLELWKVFKVCVDSDKIILMQAANTGLTEGSTPNGDDYDRDIVIISTLRMDKIQVLQSVNQVVAFPGSTLWHLEKVLKPLGREPHSVIGSSCIGASVIGGICNNSGGSLVQRGPAYTEMALYGRVNEKGEAELINHLGISLGDTPEDILTCLEEQRYRTENIQHDARVASDHEYSQRIRDVDADTPSRFNADGRRLFEASGCAGKLVVFAVRLDTFPAETSSQVFYIGTNKPEVLTELRRHILSSFRQLPVAGEYMHRDIFDVAEIYGKDTFLMIDKLGTDKMPMFFNLKGRMDAILGKVPFLPVHFTDRVMQNLSRLLPFHLPIRLKEYRNRFEHHLMLKMSGEGIKEASEWLESYFKQADGEYFVCTPEEGKKAFLHRFAAAGAAIRYQAVHSDEVEDILALDIALRRNDHEWFESLPVEISETLVHRLYYGHFMCHVFHQDYIVKKGTDIYTLKAKMLEILNQRGAEYPAEHNVGHLYQAKPQLKQFYQQTDPTNTLNPGIGKTSKLKHWGKDCGCQHFDHRHTNNE</sequence>
<feature type="binding site" evidence="9 11">
    <location>
        <begin position="84"/>
        <end position="85"/>
    </location>
    <ligand>
        <name>FAD</name>
        <dbReference type="ChEBI" id="CHEBI:57692"/>
    </ligand>
</feature>
<dbReference type="SUPFAM" id="SSF55103">
    <property type="entry name" value="FAD-linked oxidases, C-terminal domain"/>
    <property type="match status" value="1"/>
</dbReference>
<evidence type="ECO:0000313" key="14">
    <source>
        <dbReference type="EMBL" id="PHM56505.1"/>
    </source>
</evidence>
<dbReference type="PANTHER" id="PTHR43716:SF1">
    <property type="entry name" value="D-2-HYDROXYGLUTARATE DEHYDROGENASE, MITOCHONDRIAL"/>
    <property type="match status" value="1"/>
</dbReference>
<dbReference type="Gene3D" id="3.30.70.610">
    <property type="entry name" value="D-lactate dehydrogenase, cap domain, subdomain 1"/>
    <property type="match status" value="2"/>
</dbReference>
<comment type="subcellular location">
    <subcellularLocation>
        <location evidence="9">Cell inner membrane</location>
        <topology evidence="9">Peripheral membrane protein</topology>
        <orientation evidence="9">Cytoplasmic side</orientation>
    </subcellularLocation>
</comment>
<dbReference type="FunFam" id="3.30.70.610:FF:000001">
    <property type="entry name" value="Quinone-dependent D-lactate dehydrogenase"/>
    <property type="match status" value="1"/>
</dbReference>
<dbReference type="FunFam" id="3.30.43.10:FF:000005">
    <property type="entry name" value="Quinone-dependent D-lactate dehydrogenase"/>
    <property type="match status" value="1"/>
</dbReference>
<evidence type="ECO:0000256" key="2">
    <source>
        <dbReference type="ARBA" id="ARBA00022475"/>
    </source>
</evidence>
<reference evidence="13 15" key="1">
    <citation type="submission" date="2016-06" db="EMBL/GenBank/DDBJ databases">
        <title>Bacterial characters and pathogenicity of Xenorhabdus hominickii from an entomopathogenic nematode, Steinernema monticolum.</title>
        <authorList>
            <person name="Park Y."/>
            <person name="Kim Y."/>
        </authorList>
    </citation>
    <scope>NUCLEOTIDE SEQUENCE [LARGE SCALE GENOMIC DNA]</scope>
    <source>
        <strain evidence="13 15">ANU1</strain>
    </source>
</reference>
<feature type="binding site" evidence="9 11">
    <location>
        <position position="160"/>
    </location>
    <ligand>
        <name>FAD</name>
        <dbReference type="ChEBI" id="CHEBI:57692"/>
    </ligand>
</feature>
<dbReference type="InterPro" id="IPR051264">
    <property type="entry name" value="FAD-oxidored/transferase_4"/>
</dbReference>
<dbReference type="InterPro" id="IPR006094">
    <property type="entry name" value="Oxid_FAD_bind_N"/>
</dbReference>
<dbReference type="Gene3D" id="3.30.43.10">
    <property type="entry name" value="Uridine Diphospho-n-acetylenolpyruvylglucosamine Reductase, domain 2"/>
    <property type="match status" value="1"/>
</dbReference>
<dbReference type="Proteomes" id="UP000094600">
    <property type="component" value="Chromosome"/>
</dbReference>
<organism evidence="14 16">
    <name type="scientific">Xenorhabdus hominickii</name>
    <dbReference type="NCBI Taxonomy" id="351679"/>
    <lineage>
        <taxon>Bacteria</taxon>
        <taxon>Pseudomonadati</taxon>
        <taxon>Pseudomonadota</taxon>
        <taxon>Gammaproteobacteria</taxon>
        <taxon>Enterobacterales</taxon>
        <taxon>Morganellaceae</taxon>
        <taxon>Xenorhabdus</taxon>
    </lineage>
</organism>
<evidence type="ECO:0000313" key="13">
    <source>
        <dbReference type="EMBL" id="AOM40546.1"/>
    </source>
</evidence>
<dbReference type="GO" id="GO:0048038">
    <property type="term" value="F:quinone binding"/>
    <property type="evidence" value="ECO:0007669"/>
    <property type="project" value="UniProtKB-KW"/>
</dbReference>
<dbReference type="Gene3D" id="3.30.465.10">
    <property type="match status" value="1"/>
</dbReference>
<dbReference type="OrthoDB" id="9772552at2"/>
<comment type="similarity">
    <text evidence="9">Belongs to the quinone-dependent D-lactate dehydrogenase family.</text>
</comment>
<gene>
    <name evidence="9" type="primary">dld</name>
    <name evidence="13" type="ORF">A9255_08070</name>
    <name evidence="14" type="ORF">Xhom_01998</name>
</gene>
<dbReference type="GO" id="GO:0022904">
    <property type="term" value="P:respiratory electron transport chain"/>
    <property type="evidence" value="ECO:0007669"/>
    <property type="project" value="InterPro"/>
</dbReference>
<keyword evidence="8 9" id="KW-0472">Membrane</keyword>
<feature type="binding site" evidence="9 11">
    <location>
        <position position="262"/>
    </location>
    <ligand>
        <name>FAD</name>
        <dbReference type="ChEBI" id="CHEBI:57692"/>
    </ligand>
</feature>
<dbReference type="GO" id="GO:0031234">
    <property type="term" value="C:extrinsic component of cytoplasmic side of plasma membrane"/>
    <property type="evidence" value="ECO:0007669"/>
    <property type="project" value="UniProtKB-UniRule"/>
</dbReference>
<evidence type="ECO:0000256" key="5">
    <source>
        <dbReference type="ARBA" id="ARBA00022719"/>
    </source>
</evidence>
<comment type="function">
    <text evidence="9 10">Catalyzes the oxidation of D-lactate to pyruvate.</text>
</comment>
<dbReference type="HAMAP" id="MF_02092">
    <property type="entry name" value="DLDH_Dld"/>
    <property type="match status" value="1"/>
</dbReference>
<dbReference type="NCBIfam" id="NF008387">
    <property type="entry name" value="PRK11183.1"/>
    <property type="match status" value="1"/>
</dbReference>
<dbReference type="InterPro" id="IPR016172">
    <property type="entry name" value="D-lactate_DH_C-sub1"/>
</dbReference>
<dbReference type="InterPro" id="IPR016169">
    <property type="entry name" value="FAD-bd_PCMH_sub2"/>
</dbReference>
<accession>A0A2G0QB86</accession>
<dbReference type="InterPro" id="IPR016164">
    <property type="entry name" value="FAD-linked_Oxase-like_C"/>
</dbReference>
<dbReference type="GO" id="GO:0006089">
    <property type="term" value="P:lactate metabolic process"/>
    <property type="evidence" value="ECO:0007669"/>
    <property type="project" value="UniProtKB-UniRule"/>
</dbReference>
<evidence type="ECO:0000256" key="1">
    <source>
        <dbReference type="ARBA" id="ARBA00001974"/>
    </source>
</evidence>
<evidence type="ECO:0000259" key="12">
    <source>
        <dbReference type="PROSITE" id="PS51387"/>
    </source>
</evidence>
<comment type="catalytic activity">
    <reaction evidence="9 10">
        <text>(R)-lactate + a quinone = a quinol + pyruvate</text>
        <dbReference type="Rhea" id="RHEA:51468"/>
        <dbReference type="ChEBI" id="CHEBI:15361"/>
        <dbReference type="ChEBI" id="CHEBI:16004"/>
        <dbReference type="ChEBI" id="CHEBI:24646"/>
        <dbReference type="ChEBI" id="CHEBI:132124"/>
        <dbReference type="EC" id="1.1.5.12"/>
    </reaction>
</comment>
<evidence type="ECO:0000256" key="10">
    <source>
        <dbReference type="PIRNR" id="PIRNR000101"/>
    </source>
</evidence>
<evidence type="ECO:0000256" key="9">
    <source>
        <dbReference type="HAMAP-Rule" id="MF_02092"/>
    </source>
</evidence>
<dbReference type="GO" id="GO:0071949">
    <property type="term" value="F:FAD binding"/>
    <property type="evidence" value="ECO:0007669"/>
    <property type="project" value="InterPro"/>
</dbReference>
<reference evidence="14 16" key="2">
    <citation type="journal article" date="2017" name="Nat. Microbiol.">
        <title>Natural product diversity associated with the nematode symbionts Photorhabdus and Xenorhabdus.</title>
        <authorList>
            <person name="Tobias N.J."/>
            <person name="Wolff H."/>
            <person name="Djahanschiri B."/>
            <person name="Grundmann F."/>
            <person name="Kronenwerth M."/>
            <person name="Shi Y.M."/>
            <person name="Simonyi S."/>
            <person name="Grun P."/>
            <person name="Shapiro-Ilan D."/>
            <person name="Pidot S.J."/>
            <person name="Stinear T.P."/>
            <person name="Ebersberger I."/>
            <person name="Bode H.B."/>
        </authorList>
    </citation>
    <scope>NUCLEOTIDE SEQUENCE [LARGE SCALE GENOMIC DNA]</scope>
    <source>
        <strain evidence="14 16">DSM 17903</strain>
    </source>
</reference>
<protein>
    <recommendedName>
        <fullName evidence="9">Quinone-dependent D-lactate dehydrogenase</fullName>
        <ecNumber evidence="9">1.1.5.12</ecNumber>
    </recommendedName>
    <alternativeName>
        <fullName evidence="9">D-lactate dehydrogenase</fullName>
        <shortName evidence="9">D-LDH</shortName>
    </alternativeName>
</protein>
<dbReference type="EMBL" id="CP016176">
    <property type="protein sequence ID" value="AOM40546.1"/>
    <property type="molecule type" value="Genomic_DNA"/>
</dbReference>
<dbReference type="RefSeq" id="WP_069316262.1">
    <property type="nucleotide sequence ID" value="NZ_CAWNQJ010000046.1"/>
</dbReference>
<feature type="binding site" evidence="9 11">
    <location>
        <position position="143"/>
    </location>
    <ligand>
        <name>FAD</name>
        <dbReference type="ChEBI" id="CHEBI:57692"/>
    </ligand>
</feature>
<comment type="cofactor">
    <cofactor evidence="1 9 10 11">
        <name>FAD</name>
        <dbReference type="ChEBI" id="CHEBI:57692"/>
    </cofactor>
</comment>
<name>A0A2G0QB86_XENHO</name>
<dbReference type="PANTHER" id="PTHR43716">
    <property type="entry name" value="D-2-HYDROXYGLUTARATE DEHYDROGENASE, MITOCHONDRIAL"/>
    <property type="match status" value="1"/>
</dbReference>
<dbReference type="KEGG" id="xho:A9255_08070"/>
<dbReference type="PIRSF" id="PIRSF000101">
    <property type="entry name" value="D-lactate_dh"/>
    <property type="match status" value="1"/>
</dbReference>
<evidence type="ECO:0000313" key="15">
    <source>
        <dbReference type="Proteomes" id="UP000094600"/>
    </source>
</evidence>
<dbReference type="GO" id="GO:0102029">
    <property type="term" value="F:D-lactate dehydrogenase (quinone) activity"/>
    <property type="evidence" value="ECO:0007669"/>
    <property type="project" value="UniProtKB-EC"/>
</dbReference>
<keyword evidence="7 9" id="KW-0560">Oxidoreductase</keyword>
<dbReference type="InterPro" id="IPR016167">
    <property type="entry name" value="FAD-bd_PCMH_sub1"/>
</dbReference>
<evidence type="ECO:0000256" key="6">
    <source>
        <dbReference type="ARBA" id="ARBA00022827"/>
    </source>
</evidence>
<dbReference type="EMBL" id="NJAI01000002">
    <property type="protein sequence ID" value="PHM56505.1"/>
    <property type="molecule type" value="Genomic_DNA"/>
</dbReference>
<dbReference type="Proteomes" id="UP000225433">
    <property type="component" value="Unassembled WGS sequence"/>
</dbReference>
<evidence type="ECO:0000256" key="4">
    <source>
        <dbReference type="ARBA" id="ARBA00022630"/>
    </source>
</evidence>
<dbReference type="SUPFAM" id="SSF56176">
    <property type="entry name" value="FAD-binding/transporter-associated domain-like"/>
    <property type="match status" value="1"/>
</dbReference>
<keyword evidence="5 9" id="KW-0874">Quinone</keyword>
<dbReference type="Pfam" id="PF01565">
    <property type="entry name" value="FAD_binding_4"/>
    <property type="match status" value="1"/>
</dbReference>
<dbReference type="GO" id="GO:0004458">
    <property type="term" value="F:D-lactate dehydrogenase (cytochrome) activity"/>
    <property type="evidence" value="ECO:0007669"/>
    <property type="project" value="UniProtKB-UniRule"/>
</dbReference>
<evidence type="ECO:0000256" key="7">
    <source>
        <dbReference type="ARBA" id="ARBA00023002"/>
    </source>
</evidence>
<evidence type="ECO:0000256" key="8">
    <source>
        <dbReference type="ARBA" id="ARBA00023136"/>
    </source>
</evidence>
<keyword evidence="4 9" id="KW-0285">Flavoprotein</keyword>
<evidence type="ECO:0000256" key="11">
    <source>
        <dbReference type="PIRSR" id="PIRSR000101-1"/>
    </source>
</evidence>
<dbReference type="AlphaFoldDB" id="A0A2G0QB86"/>
<keyword evidence="3 9" id="KW-0997">Cell inner membrane</keyword>
<dbReference type="Pfam" id="PF09330">
    <property type="entry name" value="Lact-deh-memb"/>
    <property type="match status" value="1"/>
</dbReference>
<dbReference type="Gene3D" id="3.30.1370.20">
    <property type="entry name" value="D-lactate dehydrogenase, cap domain, subdomain 2"/>
    <property type="match status" value="1"/>
</dbReference>
<dbReference type="InterPro" id="IPR012256">
    <property type="entry name" value="D_lactate_DH"/>
</dbReference>
<feature type="binding site" evidence="9 11">
    <location>
        <position position="150"/>
    </location>
    <ligand>
        <name>FAD</name>
        <dbReference type="ChEBI" id="CHEBI:57692"/>
    </ligand>
</feature>
<dbReference type="GO" id="GO:0055085">
    <property type="term" value="P:transmembrane transport"/>
    <property type="evidence" value="ECO:0007669"/>
    <property type="project" value="InterPro"/>
</dbReference>
<dbReference type="InterPro" id="IPR036318">
    <property type="entry name" value="FAD-bd_PCMH-like_sf"/>
</dbReference>
<proteinExistence type="inferred from homology"/>
<dbReference type="InterPro" id="IPR015409">
    <property type="entry name" value="Lactate_DH_C"/>
</dbReference>
<keyword evidence="6 9" id="KW-0274">FAD</keyword>
<dbReference type="EC" id="1.1.5.12" evidence="9"/>
<feature type="domain" description="FAD-binding PCMH-type" evidence="12">
    <location>
        <begin position="42"/>
        <end position="272"/>
    </location>
</feature>
<evidence type="ECO:0000256" key="3">
    <source>
        <dbReference type="ARBA" id="ARBA00022519"/>
    </source>
</evidence>
<feature type="binding site" evidence="9 11">
    <location>
        <begin position="76"/>
        <end position="80"/>
    </location>
    <ligand>
        <name>FAD</name>
        <dbReference type="ChEBI" id="CHEBI:57692"/>
    </ligand>
</feature>
<dbReference type="STRING" id="351679.A9255_08070"/>
<dbReference type="InterPro" id="IPR016173">
    <property type="entry name" value="D-lactate_DH_C-sub2"/>
</dbReference>
<keyword evidence="2 9" id="KW-1003">Cell membrane</keyword>